<evidence type="ECO:0000256" key="5">
    <source>
        <dbReference type="SAM" id="MobiDB-lite"/>
    </source>
</evidence>
<proteinExistence type="inferred from homology"/>
<dbReference type="NCBIfam" id="NF003294">
    <property type="entry name" value="PRK04290.1-3"/>
    <property type="match status" value="1"/>
</dbReference>
<dbReference type="GO" id="GO:1990904">
    <property type="term" value="C:ribonucleoprotein complex"/>
    <property type="evidence" value="ECO:0007669"/>
    <property type="project" value="UniProtKB-KW"/>
</dbReference>
<evidence type="ECO:0000256" key="4">
    <source>
        <dbReference type="HAMAP-Rule" id="MF_00512"/>
    </source>
</evidence>
<sequence>MPEFKLVLSDPTTGKATQLTVSGEQAQALIGLRIGDEIDGSIFGYPDKKIKITGGTDRSGIPMRPDIPGGGKRYVLLASPPGYRPKRKGERRRKLVRGNTITEEIVQVNAILVSGAEKT</sequence>
<dbReference type="GO" id="GO:0005840">
    <property type="term" value="C:ribosome"/>
    <property type="evidence" value="ECO:0007669"/>
    <property type="project" value="UniProtKB-KW"/>
</dbReference>
<dbReference type="Pfam" id="PF01092">
    <property type="entry name" value="Ribosomal_S6e"/>
    <property type="match status" value="1"/>
</dbReference>
<name>A0A497ETA7_9CREN</name>
<dbReference type="PANTHER" id="PTHR11502">
    <property type="entry name" value="40S RIBOSOMAL PROTEIN S6"/>
    <property type="match status" value="1"/>
</dbReference>
<evidence type="ECO:0000313" key="7">
    <source>
        <dbReference type="EMBL" id="RLE53139.1"/>
    </source>
</evidence>
<evidence type="ECO:0000256" key="3">
    <source>
        <dbReference type="ARBA" id="ARBA00023274"/>
    </source>
</evidence>
<gene>
    <name evidence="4" type="primary">rps6e</name>
    <name evidence="6" type="ORF">DRJ31_00680</name>
    <name evidence="7" type="ORF">DRJ33_01840</name>
</gene>
<protein>
    <recommendedName>
        <fullName evidence="4">Small ribosomal subunit protein eS6</fullName>
    </recommendedName>
</protein>
<dbReference type="AlphaFoldDB" id="A0A497ETA7"/>
<dbReference type="InterPro" id="IPR020924">
    <property type="entry name" value="Ribosomal_eS6_arc"/>
</dbReference>
<dbReference type="InterPro" id="IPR001377">
    <property type="entry name" value="Ribosomal_eS6"/>
</dbReference>
<evidence type="ECO:0000256" key="1">
    <source>
        <dbReference type="ARBA" id="ARBA00009312"/>
    </source>
</evidence>
<evidence type="ECO:0000313" key="9">
    <source>
        <dbReference type="Proteomes" id="UP000278475"/>
    </source>
</evidence>
<comment type="similarity">
    <text evidence="1 4">Belongs to the eukaryotic ribosomal protein eS6 family.</text>
</comment>
<evidence type="ECO:0000313" key="6">
    <source>
        <dbReference type="EMBL" id="RLE50575.1"/>
    </source>
</evidence>
<reference evidence="8 9" key="1">
    <citation type="submission" date="2018-06" db="EMBL/GenBank/DDBJ databases">
        <title>Extensive metabolic versatility and redundancy in microbially diverse, dynamic hydrothermal sediments.</title>
        <authorList>
            <person name="Dombrowski N."/>
            <person name="Teske A."/>
            <person name="Baker B.J."/>
        </authorList>
    </citation>
    <scope>NUCLEOTIDE SEQUENCE [LARGE SCALE GENOMIC DNA]</scope>
    <source>
        <strain evidence="7">B34_G17</strain>
        <strain evidence="6">B66_G16</strain>
    </source>
</reference>
<feature type="region of interest" description="Disordered" evidence="5">
    <location>
        <begin position="55"/>
        <end position="94"/>
    </location>
</feature>
<evidence type="ECO:0000256" key="2">
    <source>
        <dbReference type="ARBA" id="ARBA00022980"/>
    </source>
</evidence>
<dbReference type="EMBL" id="QMQX01000020">
    <property type="protein sequence ID" value="RLE53139.1"/>
    <property type="molecule type" value="Genomic_DNA"/>
</dbReference>
<evidence type="ECO:0000313" key="8">
    <source>
        <dbReference type="Proteomes" id="UP000272051"/>
    </source>
</evidence>
<keyword evidence="3 4" id="KW-0687">Ribonucleoprotein</keyword>
<dbReference type="PROSITE" id="PS00578">
    <property type="entry name" value="RIBOSOMAL_S6E"/>
    <property type="match status" value="1"/>
</dbReference>
<dbReference type="GO" id="GO:0003735">
    <property type="term" value="F:structural constituent of ribosome"/>
    <property type="evidence" value="ECO:0007669"/>
    <property type="project" value="InterPro"/>
</dbReference>
<dbReference type="Proteomes" id="UP000278475">
    <property type="component" value="Unassembled WGS sequence"/>
</dbReference>
<comment type="caution">
    <text evidence="6">The sequence shown here is derived from an EMBL/GenBank/DDBJ whole genome shotgun (WGS) entry which is preliminary data.</text>
</comment>
<organism evidence="6 9">
    <name type="scientific">Thermoproteota archaeon</name>
    <dbReference type="NCBI Taxonomy" id="2056631"/>
    <lineage>
        <taxon>Archaea</taxon>
        <taxon>Thermoproteota</taxon>
    </lineage>
</organism>
<dbReference type="HAMAP" id="MF_00512">
    <property type="entry name" value="Ribosomal_eS6"/>
    <property type="match status" value="1"/>
</dbReference>
<keyword evidence="2 4" id="KW-0689">Ribosomal protein</keyword>
<dbReference type="SMART" id="SM01405">
    <property type="entry name" value="Ribosomal_S6e"/>
    <property type="match status" value="1"/>
</dbReference>
<dbReference type="EMBL" id="QMQV01000003">
    <property type="protein sequence ID" value="RLE50575.1"/>
    <property type="molecule type" value="Genomic_DNA"/>
</dbReference>
<dbReference type="InterPro" id="IPR018282">
    <property type="entry name" value="Ribosomal_eS6_CS"/>
</dbReference>
<accession>A0A497ETA7</accession>
<dbReference type="Proteomes" id="UP000272051">
    <property type="component" value="Unassembled WGS sequence"/>
</dbReference>
<feature type="compositionally biased region" description="Basic residues" evidence="5">
    <location>
        <begin position="84"/>
        <end position="94"/>
    </location>
</feature>
<dbReference type="GO" id="GO:0006412">
    <property type="term" value="P:translation"/>
    <property type="evidence" value="ECO:0007669"/>
    <property type="project" value="UniProtKB-UniRule"/>
</dbReference>